<dbReference type="GO" id="GO:0018996">
    <property type="term" value="P:molting cycle, collagen and cuticulin-based cuticle"/>
    <property type="evidence" value="ECO:0007669"/>
    <property type="project" value="TreeGrafter"/>
</dbReference>
<keyword evidence="2" id="KW-0812">Transmembrane</keyword>
<name>A0A2G9TYI4_TELCI</name>
<dbReference type="OrthoDB" id="5819432at2759"/>
<feature type="non-terminal residue" evidence="3">
    <location>
        <position position="1"/>
    </location>
</feature>
<evidence type="ECO:0000256" key="2">
    <source>
        <dbReference type="SAM" id="Phobius"/>
    </source>
</evidence>
<sequence>HPWPFIIVPSLVTILLSTGIILNFQIVRGVHYLYSPLDARWKTEEAVFGENWAADDDHFYPGKDVLRRRGVYLIVKANDDGNVLRQKHAEQFLQNECFSNRHARLIADVYAKGDQDHFNVTFPLYYTRFATEPVDVGRTLGGVTLHGNRVNSAQAWLVLFQLKHHNPQMEMLSADFKNLVVRAIEAGEAPAPLLDIYYFHSDTFDQELANENRRITPMFSVTFSVLIVFSILCTFNVKWISLPSGMFTDSQLTIPVVDWKPRTSAQPCGGVVNGFLGCVTGIGILFRNVAPLKGLRLTDVRGVRVGSDKSEKLSLTDLAFHMGSVVEEPAGEALNADEEIRSSKSPDSRMWYQKFFEDYYAPFIANRWTVLLALILFGTYVTAATIGSQKVIVGFDKKVGYRPPAAFILLSGKENLFDEGENDSGRSGVRPDIRPLQEHYGTKEGSSGNRSFMLEQGGENGLLKLLTNLFLAVLAS</sequence>
<dbReference type="GO" id="GO:0030659">
    <property type="term" value="C:cytoplasmic vesicle membrane"/>
    <property type="evidence" value="ECO:0007669"/>
    <property type="project" value="TreeGrafter"/>
</dbReference>
<keyword evidence="2" id="KW-1133">Transmembrane helix</keyword>
<evidence type="ECO:0000313" key="3">
    <source>
        <dbReference type="EMBL" id="PIO63005.1"/>
    </source>
</evidence>
<dbReference type="PANTHER" id="PTHR10796">
    <property type="entry name" value="PATCHED-RELATED"/>
    <property type="match status" value="1"/>
</dbReference>
<evidence type="ECO:0000313" key="4">
    <source>
        <dbReference type="Proteomes" id="UP000230423"/>
    </source>
</evidence>
<dbReference type="GO" id="GO:0005886">
    <property type="term" value="C:plasma membrane"/>
    <property type="evidence" value="ECO:0007669"/>
    <property type="project" value="TreeGrafter"/>
</dbReference>
<keyword evidence="2" id="KW-0472">Membrane</keyword>
<proteinExistence type="predicted"/>
<gene>
    <name evidence="3" type="ORF">TELCIR_15414</name>
</gene>
<evidence type="ECO:0000256" key="1">
    <source>
        <dbReference type="SAM" id="MobiDB-lite"/>
    </source>
</evidence>
<dbReference type="GO" id="GO:0006897">
    <property type="term" value="P:endocytosis"/>
    <property type="evidence" value="ECO:0007669"/>
    <property type="project" value="TreeGrafter"/>
</dbReference>
<protein>
    <submittedName>
        <fullName evidence="3">Patched family protein</fullName>
    </submittedName>
</protein>
<dbReference type="PANTHER" id="PTHR10796:SF124">
    <property type="entry name" value="SSD DOMAIN-CONTAINING PROTEIN"/>
    <property type="match status" value="1"/>
</dbReference>
<accession>A0A2G9TYI4</accession>
<dbReference type="InterPro" id="IPR051697">
    <property type="entry name" value="Patched_domain-protein"/>
</dbReference>
<reference evidence="3 4" key="1">
    <citation type="submission" date="2015-09" db="EMBL/GenBank/DDBJ databases">
        <title>Draft genome of the parasitic nematode Teladorsagia circumcincta isolate WARC Sus (inbred).</title>
        <authorList>
            <person name="Mitreva M."/>
        </authorList>
    </citation>
    <scope>NUCLEOTIDE SEQUENCE [LARGE SCALE GENOMIC DNA]</scope>
    <source>
        <strain evidence="3 4">S</strain>
    </source>
</reference>
<feature type="transmembrane region" description="Helical" evidence="2">
    <location>
        <begin position="218"/>
        <end position="237"/>
    </location>
</feature>
<dbReference type="EMBL" id="KZ351398">
    <property type="protein sequence ID" value="PIO63005.1"/>
    <property type="molecule type" value="Genomic_DNA"/>
</dbReference>
<organism evidence="3 4">
    <name type="scientific">Teladorsagia circumcincta</name>
    <name type="common">Brown stomach worm</name>
    <name type="synonym">Ostertagia circumcincta</name>
    <dbReference type="NCBI Taxonomy" id="45464"/>
    <lineage>
        <taxon>Eukaryota</taxon>
        <taxon>Metazoa</taxon>
        <taxon>Ecdysozoa</taxon>
        <taxon>Nematoda</taxon>
        <taxon>Chromadorea</taxon>
        <taxon>Rhabditida</taxon>
        <taxon>Rhabditina</taxon>
        <taxon>Rhabditomorpha</taxon>
        <taxon>Strongyloidea</taxon>
        <taxon>Trichostrongylidae</taxon>
        <taxon>Teladorsagia</taxon>
    </lineage>
</organism>
<feature type="compositionally biased region" description="Basic and acidic residues" evidence="1">
    <location>
        <begin position="429"/>
        <end position="442"/>
    </location>
</feature>
<feature type="transmembrane region" description="Helical" evidence="2">
    <location>
        <begin position="6"/>
        <end position="27"/>
    </location>
</feature>
<keyword evidence="4" id="KW-1185">Reference proteome</keyword>
<feature type="transmembrane region" description="Helical" evidence="2">
    <location>
        <begin position="359"/>
        <end position="381"/>
    </location>
</feature>
<feature type="region of interest" description="Disordered" evidence="1">
    <location>
        <begin position="419"/>
        <end position="451"/>
    </location>
</feature>
<dbReference type="AlphaFoldDB" id="A0A2G9TYI4"/>
<feature type="transmembrane region" description="Helical" evidence="2">
    <location>
        <begin position="264"/>
        <end position="286"/>
    </location>
</feature>
<dbReference type="Proteomes" id="UP000230423">
    <property type="component" value="Unassembled WGS sequence"/>
</dbReference>